<feature type="region of interest" description="Disordered" evidence="2">
    <location>
        <begin position="1"/>
        <end position="23"/>
    </location>
</feature>
<evidence type="ECO:0008006" key="5">
    <source>
        <dbReference type="Google" id="ProtNLM"/>
    </source>
</evidence>
<reference evidence="3 4" key="1">
    <citation type="submission" date="2016-08" db="EMBL/GenBank/DDBJ databases">
        <title>Genomes of anaerobic fungi encode conserved fungal cellulosomes for biomass hydrolysis.</title>
        <authorList>
            <consortium name="DOE Joint Genome Institute"/>
            <person name="Haitjema C.H."/>
            <person name="Gilmore S.P."/>
            <person name="Henske J.K."/>
            <person name="Solomon K.V."/>
            <person name="De Groot R."/>
            <person name="Kuo A."/>
            <person name="Mondo S.J."/>
            <person name="Salamov A.A."/>
            <person name="Labutti K."/>
            <person name="Zhao Z."/>
            <person name="Chiniquy J."/>
            <person name="Barry K."/>
            <person name="Brewer H.M."/>
            <person name="Purvine S.O."/>
            <person name="Wright A.T."/>
            <person name="Boxma B."/>
            <person name="Van Alen T."/>
            <person name="Hackstein J.H."/>
            <person name="Baker S.E."/>
            <person name="Grigoriev I.V."/>
            <person name="O'Malley M.A."/>
        </authorList>
    </citation>
    <scope>NUCLEOTIDE SEQUENCE [LARGE SCALE GENOMIC DNA]</scope>
    <source>
        <strain evidence="4">finn</strain>
    </source>
</reference>
<feature type="compositionally biased region" description="Polar residues" evidence="2">
    <location>
        <begin position="82"/>
        <end position="94"/>
    </location>
</feature>
<feature type="binding site" evidence="1">
    <location>
        <position position="251"/>
    </location>
    <ligand>
        <name>ATP</name>
        <dbReference type="ChEBI" id="CHEBI:30616"/>
    </ligand>
</feature>
<gene>
    <name evidence="3" type="ORF">BCR36DRAFT_287632</name>
</gene>
<dbReference type="PROSITE" id="PS00107">
    <property type="entry name" value="PROTEIN_KINASE_ATP"/>
    <property type="match status" value="1"/>
</dbReference>
<evidence type="ECO:0000313" key="3">
    <source>
        <dbReference type="EMBL" id="ORX51769.1"/>
    </source>
</evidence>
<dbReference type="EMBL" id="MCFH01000017">
    <property type="protein sequence ID" value="ORX51769.1"/>
    <property type="molecule type" value="Genomic_DNA"/>
</dbReference>
<dbReference type="InterPro" id="IPR011009">
    <property type="entry name" value="Kinase-like_dom_sf"/>
</dbReference>
<organism evidence="3 4">
    <name type="scientific">Piromyces finnis</name>
    <dbReference type="NCBI Taxonomy" id="1754191"/>
    <lineage>
        <taxon>Eukaryota</taxon>
        <taxon>Fungi</taxon>
        <taxon>Fungi incertae sedis</taxon>
        <taxon>Chytridiomycota</taxon>
        <taxon>Chytridiomycota incertae sedis</taxon>
        <taxon>Neocallimastigomycetes</taxon>
        <taxon>Neocallimastigales</taxon>
        <taxon>Neocallimastigaceae</taxon>
        <taxon>Piromyces</taxon>
    </lineage>
</organism>
<reference evidence="3 4" key="2">
    <citation type="submission" date="2016-08" db="EMBL/GenBank/DDBJ databases">
        <title>Pervasive Adenine N6-methylation of Active Genes in Fungi.</title>
        <authorList>
            <consortium name="DOE Joint Genome Institute"/>
            <person name="Mondo S.J."/>
            <person name="Dannebaum R.O."/>
            <person name="Kuo R.C."/>
            <person name="Labutti K."/>
            <person name="Haridas S."/>
            <person name="Kuo A."/>
            <person name="Salamov A."/>
            <person name="Ahrendt S.R."/>
            <person name="Lipzen A."/>
            <person name="Sullivan W."/>
            <person name="Andreopoulos W.B."/>
            <person name="Clum A."/>
            <person name="Lindquist E."/>
            <person name="Daum C."/>
            <person name="Ramamoorthy G.K."/>
            <person name="Gryganskyi A."/>
            <person name="Culley D."/>
            <person name="Magnuson J.K."/>
            <person name="James T.Y."/>
            <person name="O'Malley M.A."/>
            <person name="Stajich J.E."/>
            <person name="Spatafora J.W."/>
            <person name="Visel A."/>
            <person name="Grigoriev I.V."/>
        </authorList>
    </citation>
    <scope>NUCLEOTIDE SEQUENCE [LARGE SCALE GENOMIC DNA]</scope>
    <source>
        <strain evidence="4">finn</strain>
    </source>
</reference>
<dbReference type="InterPro" id="IPR017441">
    <property type="entry name" value="Protein_kinase_ATP_BS"/>
</dbReference>
<sequence>MESMSKSKNKQKSISEKSSKKVQIIESKKSVWDDFQKDEKTFSTTFLLSKHYSTPQPIKLPKPSQKAFFSDGYESKKKKTRQSYQHTPKTPSKQYTLNSFSDVNLLTPTPNRSLKFIENSSSSSCCSFSSPSSPTKSRSKIERLFSPHSDSSLSSPLPFYQNQFTINQNFDDPQSPIQAHKISYKNTSRMLDKEYVEALCNSHSEKIIPKTILKNDYLGNNFVDKHVIGHGSFAIVYKVKDLKDNKYYAVKVAKIPFHGEKDR</sequence>
<evidence type="ECO:0000256" key="2">
    <source>
        <dbReference type="SAM" id="MobiDB-lite"/>
    </source>
</evidence>
<feature type="compositionally biased region" description="Low complexity" evidence="2">
    <location>
        <begin position="121"/>
        <end position="136"/>
    </location>
</feature>
<evidence type="ECO:0000256" key="1">
    <source>
        <dbReference type="PROSITE-ProRule" id="PRU10141"/>
    </source>
</evidence>
<accession>A0A1Y1VC95</accession>
<proteinExistence type="predicted"/>
<evidence type="ECO:0000313" key="4">
    <source>
        <dbReference type="Proteomes" id="UP000193719"/>
    </source>
</evidence>
<feature type="region of interest" description="Disordered" evidence="2">
    <location>
        <begin position="54"/>
        <end position="94"/>
    </location>
</feature>
<protein>
    <recommendedName>
        <fullName evidence="5">Protein kinase domain-containing protein</fullName>
    </recommendedName>
</protein>
<dbReference type="OrthoDB" id="5872528at2759"/>
<dbReference type="AlphaFoldDB" id="A0A1Y1VC95"/>
<keyword evidence="1" id="KW-0547">Nucleotide-binding</keyword>
<keyword evidence="1" id="KW-0067">ATP-binding</keyword>
<dbReference type="Gene3D" id="3.30.200.20">
    <property type="entry name" value="Phosphorylase Kinase, domain 1"/>
    <property type="match status" value="1"/>
</dbReference>
<feature type="region of interest" description="Disordered" evidence="2">
    <location>
        <begin position="121"/>
        <end position="141"/>
    </location>
</feature>
<comment type="caution">
    <text evidence="3">The sequence shown here is derived from an EMBL/GenBank/DDBJ whole genome shotgun (WGS) entry which is preliminary data.</text>
</comment>
<name>A0A1Y1VC95_9FUNG</name>
<dbReference type="SUPFAM" id="SSF56112">
    <property type="entry name" value="Protein kinase-like (PK-like)"/>
    <property type="match status" value="1"/>
</dbReference>
<dbReference type="Proteomes" id="UP000193719">
    <property type="component" value="Unassembled WGS sequence"/>
</dbReference>
<keyword evidence="4" id="KW-1185">Reference proteome</keyword>
<dbReference type="GO" id="GO:0005524">
    <property type="term" value="F:ATP binding"/>
    <property type="evidence" value="ECO:0007669"/>
    <property type="project" value="UniProtKB-UniRule"/>
</dbReference>